<comment type="caution">
    <text evidence="2">Lacks conserved residue(s) required for the propagation of feature annotation.</text>
</comment>
<dbReference type="Gene3D" id="2.40.50.140">
    <property type="entry name" value="Nucleic acid-binding proteins"/>
    <property type="match status" value="1"/>
</dbReference>
<keyword evidence="1 2" id="KW-0238">DNA-binding</keyword>
<feature type="region of interest" description="Disordered" evidence="4">
    <location>
        <begin position="111"/>
        <end position="144"/>
    </location>
</feature>
<dbReference type="CDD" id="cd04496">
    <property type="entry name" value="SSB_OBF"/>
    <property type="match status" value="1"/>
</dbReference>
<dbReference type="HAMAP" id="MF_00984">
    <property type="entry name" value="SSB"/>
    <property type="match status" value="1"/>
</dbReference>
<dbReference type="InterPro" id="IPR012340">
    <property type="entry name" value="NA-bd_OB-fold"/>
</dbReference>
<dbReference type="PROSITE" id="PS50935">
    <property type="entry name" value="SSB"/>
    <property type="match status" value="1"/>
</dbReference>
<comment type="caution">
    <text evidence="5">The sequence shown here is derived from an EMBL/GenBank/DDBJ whole genome shotgun (WGS) entry which is preliminary data.</text>
</comment>
<reference evidence="5 6" key="1">
    <citation type="submission" date="2019-05" db="EMBL/GenBank/DDBJ databases">
        <authorList>
            <consortium name="Pathogen Informatics"/>
        </authorList>
    </citation>
    <scope>NUCLEOTIDE SEQUENCE [LARGE SCALE GENOMIC DNA]</scope>
    <source>
        <strain evidence="5 6">NM319</strain>
    </source>
</reference>
<evidence type="ECO:0000256" key="3">
    <source>
        <dbReference type="PIRNR" id="PIRNR002070"/>
    </source>
</evidence>
<dbReference type="NCBIfam" id="TIGR00621">
    <property type="entry name" value="ssb"/>
    <property type="match status" value="1"/>
</dbReference>
<dbReference type="InterPro" id="IPR011344">
    <property type="entry name" value="ssDNA-bd"/>
</dbReference>
<name>A0ABY6TLW5_9PAST</name>
<evidence type="ECO:0000256" key="2">
    <source>
        <dbReference type="HAMAP-Rule" id="MF_00984"/>
    </source>
</evidence>
<protein>
    <recommendedName>
        <fullName evidence="2 3">Single-stranded DNA-binding protein</fullName>
        <shortName evidence="2">SSB</shortName>
    </recommendedName>
</protein>
<keyword evidence="6" id="KW-1185">Reference proteome</keyword>
<gene>
    <name evidence="5" type="primary">ssb_2</name>
    <name evidence="5" type="ORF">SAMEA1410922_02003</name>
</gene>
<dbReference type="PANTHER" id="PTHR10302">
    <property type="entry name" value="SINGLE-STRANDED DNA-BINDING PROTEIN"/>
    <property type="match status" value="1"/>
</dbReference>
<sequence length="144" mass="16047">MAGVNQVNLLGRLGADPEVRVMPTNGDLFVTLSLATSRQWKDKSTGEAKELVEWHRVLLARRLAEIARDFLKKGSQVYISGYLRTQKWTGKDGIEHWSTSIIGESLQLLDSKPKSDNSAMSPESSHPMPTSQDELPIVDDEPPF</sequence>
<dbReference type="GeneID" id="86156366"/>
<dbReference type="PANTHER" id="PTHR10302:SF27">
    <property type="entry name" value="SINGLE-STRANDED DNA-BINDING PROTEIN"/>
    <property type="match status" value="1"/>
</dbReference>
<feature type="compositionally biased region" description="Polar residues" evidence="4">
    <location>
        <begin position="116"/>
        <end position="133"/>
    </location>
</feature>
<dbReference type="RefSeq" id="WP_135710991.1">
    <property type="nucleotide sequence ID" value="NZ_CABFKI010000015.1"/>
</dbReference>
<comment type="subunit">
    <text evidence="2">Homotetramer.</text>
</comment>
<dbReference type="EMBL" id="CABFKI010000015">
    <property type="protein sequence ID" value="VTU09389.1"/>
    <property type="molecule type" value="Genomic_DNA"/>
</dbReference>
<dbReference type="Proteomes" id="UP000308167">
    <property type="component" value="Unassembled WGS sequence"/>
</dbReference>
<dbReference type="Pfam" id="PF00436">
    <property type="entry name" value="SSB"/>
    <property type="match status" value="1"/>
</dbReference>
<dbReference type="InterPro" id="IPR000424">
    <property type="entry name" value="Primosome_PriB/ssb"/>
</dbReference>
<dbReference type="SUPFAM" id="SSF50249">
    <property type="entry name" value="Nucleic acid-binding proteins"/>
    <property type="match status" value="1"/>
</dbReference>
<organism evidence="5 6">
    <name type="scientific">Actinobacillus porcinus</name>
    <dbReference type="NCBI Taxonomy" id="51048"/>
    <lineage>
        <taxon>Bacteria</taxon>
        <taxon>Pseudomonadati</taxon>
        <taxon>Pseudomonadota</taxon>
        <taxon>Gammaproteobacteria</taxon>
        <taxon>Pasteurellales</taxon>
        <taxon>Pasteurellaceae</taxon>
        <taxon>Actinobacillus</taxon>
    </lineage>
</organism>
<evidence type="ECO:0000256" key="1">
    <source>
        <dbReference type="ARBA" id="ARBA00023125"/>
    </source>
</evidence>
<evidence type="ECO:0000313" key="5">
    <source>
        <dbReference type="EMBL" id="VTU09389.1"/>
    </source>
</evidence>
<accession>A0ABY6TLW5</accession>
<evidence type="ECO:0000256" key="4">
    <source>
        <dbReference type="SAM" id="MobiDB-lite"/>
    </source>
</evidence>
<dbReference type="PIRSF" id="PIRSF002070">
    <property type="entry name" value="SSB"/>
    <property type="match status" value="1"/>
</dbReference>
<evidence type="ECO:0000313" key="6">
    <source>
        <dbReference type="Proteomes" id="UP000308167"/>
    </source>
</evidence>
<proteinExistence type="inferred from homology"/>